<dbReference type="GO" id="GO:0051920">
    <property type="term" value="F:peroxiredoxin activity"/>
    <property type="evidence" value="ECO:0007669"/>
    <property type="project" value="InterPro"/>
</dbReference>
<sequence length="131" mass="14769">MKQMNFEKLARSQKILEDLKIARGGSLLDSHRVMGNDPNLVNAFLQQYINCNKSDISIPKKYRELIVMAIGMATGTDTTMKVHAQLALENGATMDEIFEVIRMIFFTCGVSKLLPALETLDMFEPVDLEEN</sequence>
<gene>
    <name evidence="2" type="ORF">SAMN05421730_101715</name>
</gene>
<keyword evidence="2" id="KW-0575">Peroxidase</keyword>
<dbReference type="AlphaFoldDB" id="A0A1D3TVG0"/>
<evidence type="ECO:0000313" key="2">
    <source>
        <dbReference type="EMBL" id="SCP98139.1"/>
    </source>
</evidence>
<dbReference type="Proteomes" id="UP000199315">
    <property type="component" value="Unassembled WGS sequence"/>
</dbReference>
<dbReference type="STRING" id="1619234.SAMN05421730_101715"/>
<protein>
    <submittedName>
        <fullName evidence="2">Alkylhydroperoxidase AhpD family core domain-containing protein</fullName>
    </submittedName>
</protein>
<accession>A0A1D3TVG0</accession>
<dbReference type="PANTHER" id="PTHR33930">
    <property type="entry name" value="ALKYL HYDROPEROXIDE REDUCTASE AHPD"/>
    <property type="match status" value="1"/>
</dbReference>
<keyword evidence="2" id="KW-0560">Oxidoreductase</keyword>
<dbReference type="PANTHER" id="PTHR33930:SF2">
    <property type="entry name" value="BLR3452 PROTEIN"/>
    <property type="match status" value="1"/>
</dbReference>
<dbReference type="RefSeq" id="WP_091235006.1">
    <property type="nucleotide sequence ID" value="NZ_FMKA01000017.1"/>
</dbReference>
<feature type="domain" description="Carboxymuconolactone decarboxylase-like" evidence="1">
    <location>
        <begin position="48"/>
        <end position="118"/>
    </location>
</feature>
<dbReference type="EMBL" id="FMKA01000017">
    <property type="protein sequence ID" value="SCP98139.1"/>
    <property type="molecule type" value="Genomic_DNA"/>
</dbReference>
<dbReference type="OrthoDB" id="9806086at2"/>
<dbReference type="Pfam" id="PF02627">
    <property type="entry name" value="CMD"/>
    <property type="match status" value="1"/>
</dbReference>
<evidence type="ECO:0000259" key="1">
    <source>
        <dbReference type="Pfam" id="PF02627"/>
    </source>
</evidence>
<dbReference type="SUPFAM" id="SSF69118">
    <property type="entry name" value="AhpD-like"/>
    <property type="match status" value="1"/>
</dbReference>
<dbReference type="InterPro" id="IPR029032">
    <property type="entry name" value="AhpD-like"/>
</dbReference>
<keyword evidence="3" id="KW-1185">Reference proteome</keyword>
<evidence type="ECO:0000313" key="3">
    <source>
        <dbReference type="Proteomes" id="UP000199315"/>
    </source>
</evidence>
<name>A0A1D3TVG0_9FIRM</name>
<organism evidence="2 3">
    <name type="scientific">Anaerobium acetethylicum</name>
    <dbReference type="NCBI Taxonomy" id="1619234"/>
    <lineage>
        <taxon>Bacteria</taxon>
        <taxon>Bacillati</taxon>
        <taxon>Bacillota</taxon>
        <taxon>Clostridia</taxon>
        <taxon>Lachnospirales</taxon>
        <taxon>Lachnospiraceae</taxon>
        <taxon>Anaerobium</taxon>
    </lineage>
</organism>
<reference evidence="2 3" key="1">
    <citation type="submission" date="2016-09" db="EMBL/GenBank/DDBJ databases">
        <authorList>
            <person name="Capua I."/>
            <person name="De Benedictis P."/>
            <person name="Joannis T."/>
            <person name="Lombin L.H."/>
            <person name="Cattoli G."/>
        </authorList>
    </citation>
    <scope>NUCLEOTIDE SEQUENCE [LARGE SCALE GENOMIC DNA]</scope>
    <source>
        <strain evidence="2 3">GluBS11</strain>
    </source>
</reference>
<dbReference type="InterPro" id="IPR003779">
    <property type="entry name" value="CMD-like"/>
</dbReference>
<proteinExistence type="predicted"/>
<dbReference type="Gene3D" id="1.20.1290.10">
    <property type="entry name" value="AhpD-like"/>
    <property type="match status" value="1"/>
</dbReference>